<evidence type="ECO:0000256" key="3">
    <source>
        <dbReference type="ARBA" id="ARBA00022679"/>
    </source>
</evidence>
<dbReference type="EMBL" id="BMOB01000002">
    <property type="protein sequence ID" value="GGI80830.1"/>
    <property type="molecule type" value="Genomic_DNA"/>
</dbReference>
<dbReference type="PANTHER" id="PTHR30616">
    <property type="entry name" value="UNCHARACTERIZED PROTEIN YFIH"/>
    <property type="match status" value="1"/>
</dbReference>
<keyword evidence="3" id="KW-0808">Transferase</keyword>
<comment type="catalytic activity">
    <reaction evidence="9">
        <text>S-methyl-5'-thioadenosine + phosphate = 5-(methylsulfanyl)-alpha-D-ribose 1-phosphate + adenine</text>
        <dbReference type="Rhea" id="RHEA:11852"/>
        <dbReference type="ChEBI" id="CHEBI:16708"/>
        <dbReference type="ChEBI" id="CHEBI:17509"/>
        <dbReference type="ChEBI" id="CHEBI:43474"/>
        <dbReference type="ChEBI" id="CHEBI:58533"/>
        <dbReference type="EC" id="2.4.2.28"/>
    </reaction>
    <physiologicalReaction direction="left-to-right" evidence="9">
        <dbReference type="Rhea" id="RHEA:11853"/>
    </physiologicalReaction>
</comment>
<dbReference type="Gene3D" id="3.60.140.10">
    <property type="entry name" value="CNF1/YfiH-like putative cysteine hydrolases"/>
    <property type="match status" value="1"/>
</dbReference>
<evidence type="ECO:0000313" key="12">
    <source>
        <dbReference type="Proteomes" id="UP000630149"/>
    </source>
</evidence>
<dbReference type="SUPFAM" id="SSF64438">
    <property type="entry name" value="CNF1/YfiH-like putative cysteine hydrolases"/>
    <property type="match status" value="1"/>
</dbReference>
<comment type="catalytic activity">
    <reaction evidence="7">
        <text>adenosine + H2O + H(+) = inosine + NH4(+)</text>
        <dbReference type="Rhea" id="RHEA:24408"/>
        <dbReference type="ChEBI" id="CHEBI:15377"/>
        <dbReference type="ChEBI" id="CHEBI:15378"/>
        <dbReference type="ChEBI" id="CHEBI:16335"/>
        <dbReference type="ChEBI" id="CHEBI:17596"/>
        <dbReference type="ChEBI" id="CHEBI:28938"/>
        <dbReference type="EC" id="3.5.4.4"/>
    </reaction>
    <physiologicalReaction direction="left-to-right" evidence="7">
        <dbReference type="Rhea" id="RHEA:24409"/>
    </physiologicalReaction>
</comment>
<protein>
    <recommendedName>
        <fullName evidence="10">Purine nucleoside phosphorylase</fullName>
    </recommendedName>
</protein>
<dbReference type="Proteomes" id="UP000630149">
    <property type="component" value="Unassembled WGS sequence"/>
</dbReference>
<organism evidence="11 12">
    <name type="scientific">Legionella impletisoli</name>
    <dbReference type="NCBI Taxonomy" id="343510"/>
    <lineage>
        <taxon>Bacteria</taxon>
        <taxon>Pseudomonadati</taxon>
        <taxon>Pseudomonadota</taxon>
        <taxon>Gammaproteobacteria</taxon>
        <taxon>Legionellales</taxon>
        <taxon>Legionellaceae</taxon>
        <taxon>Legionella</taxon>
    </lineage>
</organism>
<dbReference type="InterPro" id="IPR003730">
    <property type="entry name" value="Cu_polyphenol_OxRdtase"/>
</dbReference>
<evidence type="ECO:0000256" key="10">
    <source>
        <dbReference type="RuleBase" id="RU361274"/>
    </source>
</evidence>
<evidence type="ECO:0000256" key="9">
    <source>
        <dbReference type="ARBA" id="ARBA00049893"/>
    </source>
</evidence>
<gene>
    <name evidence="11" type="ORF">GCM10007966_06690</name>
</gene>
<comment type="similarity">
    <text evidence="2 10">Belongs to the purine nucleoside phosphorylase YfiH/LACC1 family.</text>
</comment>
<dbReference type="GO" id="GO:0005507">
    <property type="term" value="F:copper ion binding"/>
    <property type="evidence" value="ECO:0007669"/>
    <property type="project" value="TreeGrafter"/>
</dbReference>
<evidence type="ECO:0000256" key="7">
    <source>
        <dbReference type="ARBA" id="ARBA00047989"/>
    </source>
</evidence>
<comment type="catalytic activity">
    <reaction evidence="1">
        <text>inosine + phosphate = alpha-D-ribose 1-phosphate + hypoxanthine</text>
        <dbReference type="Rhea" id="RHEA:27646"/>
        <dbReference type="ChEBI" id="CHEBI:17368"/>
        <dbReference type="ChEBI" id="CHEBI:17596"/>
        <dbReference type="ChEBI" id="CHEBI:43474"/>
        <dbReference type="ChEBI" id="CHEBI:57720"/>
        <dbReference type="EC" id="2.4.2.1"/>
    </reaction>
    <physiologicalReaction direction="left-to-right" evidence="1">
        <dbReference type="Rhea" id="RHEA:27647"/>
    </physiologicalReaction>
</comment>
<evidence type="ECO:0000256" key="4">
    <source>
        <dbReference type="ARBA" id="ARBA00022723"/>
    </source>
</evidence>
<name>A0A917JR02_9GAMM</name>
<evidence type="ECO:0000256" key="2">
    <source>
        <dbReference type="ARBA" id="ARBA00007353"/>
    </source>
</evidence>
<evidence type="ECO:0000256" key="5">
    <source>
        <dbReference type="ARBA" id="ARBA00022801"/>
    </source>
</evidence>
<comment type="catalytic activity">
    <reaction evidence="8">
        <text>adenosine + phosphate = alpha-D-ribose 1-phosphate + adenine</text>
        <dbReference type="Rhea" id="RHEA:27642"/>
        <dbReference type="ChEBI" id="CHEBI:16335"/>
        <dbReference type="ChEBI" id="CHEBI:16708"/>
        <dbReference type="ChEBI" id="CHEBI:43474"/>
        <dbReference type="ChEBI" id="CHEBI:57720"/>
        <dbReference type="EC" id="2.4.2.1"/>
    </reaction>
    <physiologicalReaction direction="left-to-right" evidence="8">
        <dbReference type="Rhea" id="RHEA:27643"/>
    </physiologicalReaction>
</comment>
<keyword evidence="4" id="KW-0479">Metal-binding</keyword>
<dbReference type="InterPro" id="IPR011324">
    <property type="entry name" value="Cytotoxic_necrot_fac-like_cat"/>
</dbReference>
<keyword evidence="5" id="KW-0378">Hydrolase</keyword>
<accession>A0A917JR02</accession>
<reference evidence="11" key="2">
    <citation type="submission" date="2020-09" db="EMBL/GenBank/DDBJ databases">
        <authorList>
            <person name="Sun Q."/>
            <person name="Ohkuma M."/>
        </authorList>
    </citation>
    <scope>NUCLEOTIDE SEQUENCE</scope>
    <source>
        <strain evidence="11">JCM 13919</strain>
    </source>
</reference>
<reference evidence="11" key="1">
    <citation type="journal article" date="2014" name="Int. J. Syst. Evol. Microbiol.">
        <title>Complete genome sequence of Corynebacterium casei LMG S-19264T (=DSM 44701T), isolated from a smear-ripened cheese.</title>
        <authorList>
            <consortium name="US DOE Joint Genome Institute (JGI-PGF)"/>
            <person name="Walter F."/>
            <person name="Albersmeier A."/>
            <person name="Kalinowski J."/>
            <person name="Ruckert C."/>
        </authorList>
    </citation>
    <scope>NUCLEOTIDE SEQUENCE</scope>
    <source>
        <strain evidence="11">JCM 13919</strain>
    </source>
</reference>
<dbReference type="PANTHER" id="PTHR30616:SF2">
    <property type="entry name" value="PURINE NUCLEOSIDE PHOSPHORYLASE LACC1"/>
    <property type="match status" value="1"/>
</dbReference>
<dbReference type="GO" id="GO:0017061">
    <property type="term" value="F:S-methyl-5-thioadenosine phosphorylase activity"/>
    <property type="evidence" value="ECO:0007669"/>
    <property type="project" value="UniProtKB-EC"/>
</dbReference>
<proteinExistence type="inferred from homology"/>
<evidence type="ECO:0000313" key="11">
    <source>
        <dbReference type="EMBL" id="GGI80830.1"/>
    </source>
</evidence>
<dbReference type="RefSeq" id="WP_131775817.1">
    <property type="nucleotide sequence ID" value="NZ_BMOB01000002.1"/>
</dbReference>
<keyword evidence="6" id="KW-0862">Zinc</keyword>
<dbReference type="NCBIfam" id="TIGR00726">
    <property type="entry name" value="peptidoglycan editing factor PgeF"/>
    <property type="match status" value="1"/>
</dbReference>
<dbReference type="InterPro" id="IPR038371">
    <property type="entry name" value="Cu_polyphenol_OxRdtase_sf"/>
</dbReference>
<dbReference type="OrthoDB" id="4279at2"/>
<dbReference type="CDD" id="cd16833">
    <property type="entry name" value="YfiH"/>
    <property type="match status" value="1"/>
</dbReference>
<sequence>MNHIIPEWPAPAHIGALTTTRIGGESHSPYDSNNMALHVGDNPEYVRANRANLIQELNLPSEPEWLNQQHTNDCVVVEKDDSRTADAAVTRDAKRPLAVMTADCLPILLCDRKGTEIATIHAGWRGLADGVIENTLKKMNNQPAALIAWIGPSICGVCYEVGEDVMAAFARAYPNMRKGFNQQGGRWYADLPLLAKLIMSEQGLNAVYTSGACTKEDDKHFYSYRRDGETGRMATLIWFKQDK</sequence>
<evidence type="ECO:0000256" key="8">
    <source>
        <dbReference type="ARBA" id="ARBA00048968"/>
    </source>
</evidence>
<dbReference type="Pfam" id="PF02578">
    <property type="entry name" value="Cu-oxidase_4"/>
    <property type="match status" value="1"/>
</dbReference>
<evidence type="ECO:0000256" key="1">
    <source>
        <dbReference type="ARBA" id="ARBA00000553"/>
    </source>
</evidence>
<dbReference type="GO" id="GO:0016787">
    <property type="term" value="F:hydrolase activity"/>
    <property type="evidence" value="ECO:0007669"/>
    <property type="project" value="UniProtKB-KW"/>
</dbReference>
<comment type="caution">
    <text evidence="11">The sequence shown here is derived from an EMBL/GenBank/DDBJ whole genome shotgun (WGS) entry which is preliminary data.</text>
</comment>
<dbReference type="AlphaFoldDB" id="A0A917JR02"/>
<evidence type="ECO:0000256" key="6">
    <source>
        <dbReference type="ARBA" id="ARBA00022833"/>
    </source>
</evidence>
<keyword evidence="12" id="KW-1185">Reference proteome</keyword>